<dbReference type="Proteomes" id="UP000579250">
    <property type="component" value="Unassembled WGS sequence"/>
</dbReference>
<evidence type="ECO:0000313" key="3">
    <source>
        <dbReference type="Proteomes" id="UP000579250"/>
    </source>
</evidence>
<accession>A0A846Z9C8</accession>
<name>A0A846Z9C8_9ACTN</name>
<comment type="caution">
    <text evidence="2">The sequence shown here is derived from an EMBL/GenBank/DDBJ whole genome shotgun (WGS) entry which is preliminary data.</text>
</comment>
<keyword evidence="1" id="KW-0472">Membrane</keyword>
<reference evidence="2 3" key="1">
    <citation type="submission" date="2020-04" db="EMBL/GenBank/DDBJ databases">
        <title>MicrobeNet Type strains.</title>
        <authorList>
            <person name="Nicholson A.C."/>
        </authorList>
    </citation>
    <scope>NUCLEOTIDE SEQUENCE [LARGE SCALE GENOMIC DNA]</scope>
    <source>
        <strain evidence="2 3">ATCC BAA-277</strain>
    </source>
</reference>
<feature type="transmembrane region" description="Helical" evidence="1">
    <location>
        <begin position="21"/>
        <end position="44"/>
    </location>
</feature>
<sequence length="157" mass="15680">MNRYGFALRLARQDALRAKGRTALVLGMIGLPICAVVALAVLQATGRARDRSAGAGHASAAESAVLALTVAMIVLEVVLLAGPAFVVDVRRRRRDLALVAASGGAGRHLRAVVLASGLLLGGTAAIGGAGLGIAGAAAVTWTAEARGAEPIGPFTVP</sequence>
<evidence type="ECO:0008006" key="4">
    <source>
        <dbReference type="Google" id="ProtNLM"/>
    </source>
</evidence>
<keyword evidence="3" id="KW-1185">Reference proteome</keyword>
<protein>
    <recommendedName>
        <fullName evidence="4">ABC transporter permease</fullName>
    </recommendedName>
</protein>
<gene>
    <name evidence="2" type="ORF">HGB48_29320</name>
</gene>
<feature type="non-terminal residue" evidence="2">
    <location>
        <position position="157"/>
    </location>
</feature>
<proteinExistence type="predicted"/>
<feature type="transmembrane region" description="Helical" evidence="1">
    <location>
        <begin position="64"/>
        <end position="87"/>
    </location>
</feature>
<dbReference type="EMBL" id="JAAXPI010000062">
    <property type="protein sequence ID" value="NKZ07802.1"/>
    <property type="molecule type" value="Genomic_DNA"/>
</dbReference>
<dbReference type="AlphaFoldDB" id="A0A846Z9C8"/>
<organism evidence="2 3">
    <name type="scientific">Actinomadura latina</name>
    <dbReference type="NCBI Taxonomy" id="163603"/>
    <lineage>
        <taxon>Bacteria</taxon>
        <taxon>Bacillati</taxon>
        <taxon>Actinomycetota</taxon>
        <taxon>Actinomycetes</taxon>
        <taxon>Streptosporangiales</taxon>
        <taxon>Thermomonosporaceae</taxon>
        <taxon>Actinomadura</taxon>
    </lineage>
</organism>
<keyword evidence="1" id="KW-0812">Transmembrane</keyword>
<evidence type="ECO:0000313" key="2">
    <source>
        <dbReference type="EMBL" id="NKZ07802.1"/>
    </source>
</evidence>
<keyword evidence="1" id="KW-1133">Transmembrane helix</keyword>
<evidence type="ECO:0000256" key="1">
    <source>
        <dbReference type="SAM" id="Phobius"/>
    </source>
</evidence>